<keyword evidence="3 6" id="KW-0812">Transmembrane</keyword>
<accession>A0A158I2V7</accession>
<gene>
    <name evidence="8" type="ORF">AWB65_04150</name>
</gene>
<dbReference type="GO" id="GO:0005886">
    <property type="term" value="C:plasma membrane"/>
    <property type="evidence" value="ECO:0007669"/>
    <property type="project" value="UniProtKB-SubCell"/>
</dbReference>
<evidence type="ECO:0000259" key="7">
    <source>
        <dbReference type="PROSITE" id="PS50156"/>
    </source>
</evidence>
<dbReference type="EMBL" id="FCNW02000024">
    <property type="protein sequence ID" value="SAL50908.1"/>
    <property type="molecule type" value="Genomic_DNA"/>
</dbReference>
<evidence type="ECO:0000256" key="6">
    <source>
        <dbReference type="SAM" id="Phobius"/>
    </source>
</evidence>
<feature type="transmembrane region" description="Helical" evidence="6">
    <location>
        <begin position="774"/>
        <end position="794"/>
    </location>
</feature>
<evidence type="ECO:0000256" key="3">
    <source>
        <dbReference type="ARBA" id="ARBA00022692"/>
    </source>
</evidence>
<dbReference type="OrthoDB" id="7067407at2"/>
<evidence type="ECO:0000256" key="4">
    <source>
        <dbReference type="ARBA" id="ARBA00022989"/>
    </source>
</evidence>
<comment type="caution">
    <text evidence="8">The sequence shown here is derived from an EMBL/GenBank/DDBJ whole genome shotgun (WGS) entry which is preliminary data.</text>
</comment>
<keyword evidence="2" id="KW-1003">Cell membrane</keyword>
<feature type="transmembrane region" description="Helical" evidence="6">
    <location>
        <begin position="806"/>
        <end position="826"/>
    </location>
</feature>
<feature type="transmembrane region" description="Helical" evidence="6">
    <location>
        <begin position="747"/>
        <end position="768"/>
    </location>
</feature>
<dbReference type="InterPro" id="IPR004869">
    <property type="entry name" value="MMPL_dom"/>
</dbReference>
<feature type="transmembrane region" description="Helical" evidence="6">
    <location>
        <begin position="301"/>
        <end position="322"/>
    </location>
</feature>
<dbReference type="Proteomes" id="UP000054977">
    <property type="component" value="Unassembled WGS sequence"/>
</dbReference>
<dbReference type="RefSeq" id="WP_087668927.1">
    <property type="nucleotide sequence ID" value="NZ_FCNW02000024.1"/>
</dbReference>
<feature type="transmembrane region" description="Helical" evidence="6">
    <location>
        <begin position="277"/>
        <end position="294"/>
    </location>
</feature>
<feature type="transmembrane region" description="Helical" evidence="6">
    <location>
        <begin position="717"/>
        <end position="735"/>
    </location>
</feature>
<evidence type="ECO:0000256" key="5">
    <source>
        <dbReference type="ARBA" id="ARBA00023136"/>
    </source>
</evidence>
<keyword evidence="5 6" id="KW-0472">Membrane</keyword>
<dbReference type="NCBIfam" id="TIGR03480">
    <property type="entry name" value="HpnN"/>
    <property type="match status" value="1"/>
</dbReference>
<proteinExistence type="predicted"/>
<dbReference type="PROSITE" id="PS50156">
    <property type="entry name" value="SSD"/>
    <property type="match status" value="1"/>
</dbReference>
<keyword evidence="9" id="KW-1185">Reference proteome</keyword>
<dbReference type="InterPro" id="IPR000731">
    <property type="entry name" value="SSD"/>
</dbReference>
<sequence>MLTSHLTRLVTVAIRRPAWIIAVSLLLAVLSSIYVVHHFKISTDVSQLIETEPEWAARSHAMDEAFPQRGSTLLVVVEAQAPEFADAAASELAAALAKHPDRFKSVTQPSGGEFFEHNGLLYLSSDKVAQTTQQLVQARPLINTLAHDPTLTGLAQTLNTSLNLPLQLGQVTLGQMSKLLNQSANVLDRVLANEPAAFSWRNLADPSPTSGPARAFVTVLPVLDFNALEAGAGASDAIRATAKELGLAQKYGAAVRLTGAQPLADEEFASVKDGAEVNGIATFIVVLVILWLALRSGKMILAVFITLFVGLAITAALGLMMVHALNMISVAFMVLFVGLGVDFGIQFGVRYREERHRHRRLDVALAETARHVAVPLTLAAAATAASFFSFLPTAYRGVSELGLIAGVGMIIAYVTNMTLLPALLKVFAPPGEPTSPGFPALAPVDEYLDRNRKPVLIGTLIIVIGALPLLLNLRFDFNPLHLKDPHTESMATLLALKDAPEAAINNVSVLAPSVADAERIEARLAKLPEVGRVTTLASLIPADQPKKLELIAAAAAQLLPALNQTVASPLTDAVRVATLKRLSNQLSLAADEHPGPGDAEAKHLSQTLAKLAQADAAARDRAETAMAEPLRLALARLRALLQPSEITRATLPQSMVDNWVTPDGKALVEVSPKVPPGVDQNDDRLLARFADAVQKSEPDAIGGPISIRHSAETIIKAFQQAAALSLIAIAILLWITLRRLGDVLRTLIPLLVSAIVTLEVCVVFDMPLNFANIIALPLMLGVGVAFKIYFVMAWRSGQTRLLQSSLTHAVMFSAATTATAFGSLWFSHHPGTSSMGRLLALSLFCTLIGAVVFQPVLMGKPRKVRAAERARLRAARRHDNLRGIEE</sequence>
<dbReference type="SUPFAM" id="SSF82866">
    <property type="entry name" value="Multidrug efflux transporter AcrB transmembrane domain"/>
    <property type="match status" value="2"/>
</dbReference>
<evidence type="ECO:0000256" key="1">
    <source>
        <dbReference type="ARBA" id="ARBA00004651"/>
    </source>
</evidence>
<dbReference type="InterPro" id="IPR017841">
    <property type="entry name" value="Hopanoid_biosynth_HpnN"/>
</dbReference>
<comment type="subcellular location">
    <subcellularLocation>
        <location evidence="1">Cell membrane</location>
        <topology evidence="1">Multi-pass membrane protein</topology>
    </subcellularLocation>
</comment>
<feature type="transmembrane region" description="Helical" evidence="6">
    <location>
        <begin position="838"/>
        <end position="857"/>
    </location>
</feature>
<dbReference type="AlphaFoldDB" id="A0A158I2V7"/>
<dbReference type="STRING" id="326474.AWB65_04150"/>
<dbReference type="Gene3D" id="1.20.1640.10">
    <property type="entry name" value="Multidrug efflux transporter AcrB transmembrane domain"/>
    <property type="match status" value="2"/>
</dbReference>
<evidence type="ECO:0000256" key="2">
    <source>
        <dbReference type="ARBA" id="ARBA00022475"/>
    </source>
</evidence>
<dbReference type="PANTHER" id="PTHR33406">
    <property type="entry name" value="MEMBRANE PROTEIN MJ1562-RELATED"/>
    <property type="match status" value="1"/>
</dbReference>
<feature type="transmembrane region" description="Helical" evidence="6">
    <location>
        <begin position="372"/>
        <end position="395"/>
    </location>
</feature>
<reference evidence="8" key="1">
    <citation type="submission" date="2016-01" db="EMBL/GenBank/DDBJ databases">
        <authorList>
            <person name="Peeters C."/>
        </authorList>
    </citation>
    <scope>NUCLEOTIDE SEQUENCE [LARGE SCALE GENOMIC DNA]</scope>
    <source>
        <strain evidence="8">LMG 22934</strain>
    </source>
</reference>
<feature type="domain" description="SSD" evidence="7">
    <location>
        <begin position="300"/>
        <end position="426"/>
    </location>
</feature>
<keyword evidence="4 6" id="KW-1133">Transmembrane helix</keyword>
<name>A0A158I2V7_9BURK</name>
<feature type="transmembrane region" description="Helical" evidence="6">
    <location>
        <begin position="328"/>
        <end position="351"/>
    </location>
</feature>
<dbReference type="PANTHER" id="PTHR33406:SF13">
    <property type="entry name" value="MEMBRANE PROTEIN YDFJ"/>
    <property type="match status" value="1"/>
</dbReference>
<feature type="transmembrane region" description="Helical" evidence="6">
    <location>
        <begin position="455"/>
        <end position="475"/>
    </location>
</feature>
<dbReference type="Pfam" id="PF03176">
    <property type="entry name" value="MMPL"/>
    <property type="match status" value="2"/>
</dbReference>
<feature type="transmembrane region" description="Helical" evidence="6">
    <location>
        <begin position="18"/>
        <end position="37"/>
    </location>
</feature>
<evidence type="ECO:0000313" key="9">
    <source>
        <dbReference type="Proteomes" id="UP000054977"/>
    </source>
</evidence>
<evidence type="ECO:0000313" key="8">
    <source>
        <dbReference type="EMBL" id="SAL50908.1"/>
    </source>
</evidence>
<organism evidence="8 9">
    <name type="scientific">Caballeronia humi</name>
    <dbReference type="NCBI Taxonomy" id="326474"/>
    <lineage>
        <taxon>Bacteria</taxon>
        <taxon>Pseudomonadati</taxon>
        <taxon>Pseudomonadota</taxon>
        <taxon>Betaproteobacteria</taxon>
        <taxon>Burkholderiales</taxon>
        <taxon>Burkholderiaceae</taxon>
        <taxon>Caballeronia</taxon>
    </lineage>
</organism>
<feature type="transmembrane region" description="Helical" evidence="6">
    <location>
        <begin position="401"/>
        <end position="424"/>
    </location>
</feature>
<dbReference type="InterPro" id="IPR050545">
    <property type="entry name" value="Mycobact_MmpL"/>
</dbReference>
<protein>
    <submittedName>
        <fullName evidence="8">RND efflux transporter</fullName>
    </submittedName>
</protein>